<keyword evidence="2" id="KW-1185">Reference proteome</keyword>
<reference evidence="1" key="1">
    <citation type="submission" date="2019-03" db="EMBL/GenBank/DDBJ databases">
        <title>WGS assembly of Setaria viridis.</title>
        <authorList>
            <person name="Huang P."/>
            <person name="Jenkins J."/>
            <person name="Grimwood J."/>
            <person name="Barry K."/>
            <person name="Healey A."/>
            <person name="Mamidi S."/>
            <person name="Sreedasyam A."/>
            <person name="Shu S."/>
            <person name="Feldman M."/>
            <person name="Wu J."/>
            <person name="Yu Y."/>
            <person name="Chen C."/>
            <person name="Johnson J."/>
            <person name="Rokhsar D."/>
            <person name="Baxter I."/>
            <person name="Schmutz J."/>
            <person name="Brutnell T."/>
            <person name="Kellogg E."/>
        </authorList>
    </citation>
    <scope>NUCLEOTIDE SEQUENCE [LARGE SCALE GENOMIC DNA]</scope>
</reference>
<proteinExistence type="predicted"/>
<organism evidence="1 2">
    <name type="scientific">Setaria viridis</name>
    <name type="common">Green bristlegrass</name>
    <name type="synonym">Setaria italica subsp. viridis</name>
    <dbReference type="NCBI Taxonomy" id="4556"/>
    <lineage>
        <taxon>Eukaryota</taxon>
        <taxon>Viridiplantae</taxon>
        <taxon>Streptophyta</taxon>
        <taxon>Embryophyta</taxon>
        <taxon>Tracheophyta</taxon>
        <taxon>Spermatophyta</taxon>
        <taxon>Magnoliopsida</taxon>
        <taxon>Liliopsida</taxon>
        <taxon>Poales</taxon>
        <taxon>Poaceae</taxon>
        <taxon>PACMAD clade</taxon>
        <taxon>Panicoideae</taxon>
        <taxon>Panicodae</taxon>
        <taxon>Paniceae</taxon>
        <taxon>Cenchrinae</taxon>
        <taxon>Setaria</taxon>
    </lineage>
</organism>
<dbReference type="Proteomes" id="UP000298652">
    <property type="component" value="Chromosome 2"/>
</dbReference>
<dbReference type="Gramene" id="TKW35525">
    <property type="protein sequence ID" value="TKW35525"/>
    <property type="gene ID" value="SEVIR_2G378800v2"/>
</dbReference>
<evidence type="ECO:0000313" key="2">
    <source>
        <dbReference type="Proteomes" id="UP000298652"/>
    </source>
</evidence>
<protein>
    <submittedName>
        <fullName evidence="1">Uncharacterized protein</fullName>
    </submittedName>
</protein>
<dbReference type="AlphaFoldDB" id="A0A4U6W1P6"/>
<name>A0A4U6W1P6_SETVI</name>
<dbReference type="EMBL" id="CM016553">
    <property type="protein sequence ID" value="TKW35525.1"/>
    <property type="molecule type" value="Genomic_DNA"/>
</dbReference>
<gene>
    <name evidence="1" type="ORF">SEVIR_2G378800v2</name>
</gene>
<accession>A0A4U6W1P6</accession>
<sequence length="67" mass="7484">MDEVEAPSMHFKSSNCGHNNSTVWHQSTVPTLYIHELLSSDISSKTCLRNNKATLPNQLQSNLISNN</sequence>
<evidence type="ECO:0000313" key="1">
    <source>
        <dbReference type="EMBL" id="TKW35525.1"/>
    </source>
</evidence>